<keyword evidence="5" id="KW-1185">Reference proteome</keyword>
<comment type="catalytic activity">
    <reaction evidence="1">
        <text>dihydroxyacetone phosphate = methylglyoxal + phosphate</text>
        <dbReference type="Rhea" id="RHEA:17937"/>
        <dbReference type="ChEBI" id="CHEBI:17158"/>
        <dbReference type="ChEBI" id="CHEBI:43474"/>
        <dbReference type="ChEBI" id="CHEBI:57642"/>
        <dbReference type="EC" id="4.2.3.3"/>
    </reaction>
</comment>
<dbReference type="AlphaFoldDB" id="A0A7W9SPB7"/>
<dbReference type="InterPro" id="IPR004363">
    <property type="entry name" value="Methylgl_synth"/>
</dbReference>
<dbReference type="CDD" id="cd01422">
    <property type="entry name" value="MGS"/>
    <property type="match status" value="1"/>
</dbReference>
<comment type="similarity">
    <text evidence="1">Belongs to the methylglyoxal synthase family.</text>
</comment>
<dbReference type="HAMAP" id="MF_00549">
    <property type="entry name" value="Methylglyoxal_synth"/>
    <property type="match status" value="1"/>
</dbReference>
<dbReference type="PIRSF" id="PIRSF006614">
    <property type="entry name" value="Methylglyox_syn"/>
    <property type="match status" value="1"/>
</dbReference>
<dbReference type="RefSeq" id="WP_184193284.1">
    <property type="nucleotide sequence ID" value="NZ_JACHGW010000001.1"/>
</dbReference>
<dbReference type="PROSITE" id="PS51855">
    <property type="entry name" value="MGS"/>
    <property type="match status" value="1"/>
</dbReference>
<dbReference type="GO" id="GO:0008929">
    <property type="term" value="F:methylglyoxal synthase activity"/>
    <property type="evidence" value="ECO:0007669"/>
    <property type="project" value="UniProtKB-UniRule"/>
</dbReference>
<dbReference type="SMART" id="SM00851">
    <property type="entry name" value="MGS"/>
    <property type="match status" value="1"/>
</dbReference>
<dbReference type="EC" id="4.2.3.3" evidence="1"/>
<comment type="caution">
    <text evidence="4">The sequence shown here is derived from an EMBL/GenBank/DDBJ whole genome shotgun (WGS) entry which is preliminary data.</text>
</comment>
<dbReference type="PANTHER" id="PTHR30492:SF0">
    <property type="entry name" value="METHYLGLYOXAL SYNTHASE"/>
    <property type="match status" value="1"/>
</dbReference>
<name>A0A7W9SPB7_ARMRO</name>
<dbReference type="NCBIfam" id="NF003559">
    <property type="entry name" value="PRK05234.1"/>
    <property type="match status" value="1"/>
</dbReference>
<evidence type="ECO:0000256" key="2">
    <source>
        <dbReference type="PIRSR" id="PIRSR006614-1"/>
    </source>
</evidence>
<feature type="binding site" evidence="1">
    <location>
        <position position="91"/>
    </location>
    <ligand>
        <name>substrate</name>
    </ligand>
</feature>
<comment type="caution">
    <text evidence="1">Lacks conserved residue(s) required for the propagation of feature annotation.</text>
</comment>
<dbReference type="EMBL" id="JACHGW010000001">
    <property type="protein sequence ID" value="MBB6049688.1"/>
    <property type="molecule type" value="Genomic_DNA"/>
</dbReference>
<proteinExistence type="inferred from homology"/>
<dbReference type="InterPro" id="IPR036914">
    <property type="entry name" value="MGS-like_dom_sf"/>
</dbReference>
<dbReference type="GO" id="GO:0005829">
    <property type="term" value="C:cytosol"/>
    <property type="evidence" value="ECO:0007669"/>
    <property type="project" value="TreeGrafter"/>
</dbReference>
<dbReference type="SUPFAM" id="SSF52335">
    <property type="entry name" value="Methylglyoxal synthase-like"/>
    <property type="match status" value="1"/>
</dbReference>
<dbReference type="Gene3D" id="3.40.50.1380">
    <property type="entry name" value="Methylglyoxal synthase-like domain"/>
    <property type="match status" value="1"/>
</dbReference>
<dbReference type="NCBIfam" id="TIGR00160">
    <property type="entry name" value="MGSA"/>
    <property type="match status" value="1"/>
</dbReference>
<dbReference type="GO" id="GO:0019242">
    <property type="term" value="P:methylglyoxal biosynthetic process"/>
    <property type="evidence" value="ECO:0007669"/>
    <property type="project" value="UniProtKB-UniRule"/>
</dbReference>
<gene>
    <name evidence="1" type="primary">mgsA</name>
    <name evidence="4" type="ORF">HNQ39_001450</name>
</gene>
<dbReference type="Proteomes" id="UP000520814">
    <property type="component" value="Unassembled WGS sequence"/>
</dbReference>
<feature type="binding site" evidence="1">
    <location>
        <begin position="58"/>
        <end position="59"/>
    </location>
    <ligand>
        <name>substrate</name>
    </ligand>
</feature>
<feature type="binding site" evidence="1">
    <location>
        <position position="16"/>
    </location>
    <ligand>
        <name>substrate</name>
    </ligand>
</feature>
<evidence type="ECO:0000313" key="5">
    <source>
        <dbReference type="Proteomes" id="UP000520814"/>
    </source>
</evidence>
<feature type="domain" description="MGS-like" evidence="3">
    <location>
        <begin position="1"/>
        <end position="124"/>
    </location>
</feature>
<evidence type="ECO:0000256" key="1">
    <source>
        <dbReference type="HAMAP-Rule" id="MF_00549"/>
    </source>
</evidence>
<dbReference type="InterPro" id="IPR011607">
    <property type="entry name" value="MGS-like_dom"/>
</dbReference>
<keyword evidence="1 4" id="KW-0456">Lyase</keyword>
<feature type="active site" description="Proton donor/acceptor" evidence="1 2">
    <location>
        <position position="64"/>
    </location>
</feature>
<protein>
    <recommendedName>
        <fullName evidence="1">Methylglyoxal synthase</fullName>
        <shortName evidence="1">MGS</shortName>
        <ecNumber evidence="1">4.2.3.3</ecNumber>
    </recommendedName>
</protein>
<evidence type="ECO:0000313" key="4">
    <source>
        <dbReference type="EMBL" id="MBB6049688.1"/>
    </source>
</evidence>
<reference evidence="4 5" key="1">
    <citation type="submission" date="2020-08" db="EMBL/GenBank/DDBJ databases">
        <title>Genomic Encyclopedia of Type Strains, Phase IV (KMG-IV): sequencing the most valuable type-strain genomes for metagenomic binning, comparative biology and taxonomic classification.</title>
        <authorList>
            <person name="Goeker M."/>
        </authorList>
    </citation>
    <scope>NUCLEOTIDE SEQUENCE [LARGE SCALE GENOMIC DNA]</scope>
    <source>
        <strain evidence="4 5">DSM 23562</strain>
    </source>
</reference>
<sequence>MSDEKYVALIAHDGRKDVMADFVRRHKKRLDGLPLVATATTGGIIEAETGLDVKRVLSGPRGGDLQIGAMIAEGKVRAVVFLRDPLTAHPHEPDINALMKVCDIHNVPLATNIATAEMLLDNLK</sequence>
<accession>A0A7W9SPB7</accession>
<organism evidence="4 5">
    <name type="scientific">Armatimonas rosea</name>
    <dbReference type="NCBI Taxonomy" id="685828"/>
    <lineage>
        <taxon>Bacteria</taxon>
        <taxon>Bacillati</taxon>
        <taxon>Armatimonadota</taxon>
        <taxon>Armatimonadia</taxon>
        <taxon>Armatimonadales</taxon>
        <taxon>Armatimonadaceae</taxon>
        <taxon>Armatimonas</taxon>
    </lineage>
</organism>
<dbReference type="PANTHER" id="PTHR30492">
    <property type="entry name" value="METHYLGLYOXAL SYNTHASE"/>
    <property type="match status" value="1"/>
</dbReference>
<dbReference type="Pfam" id="PF02142">
    <property type="entry name" value="MGS"/>
    <property type="match status" value="1"/>
</dbReference>
<evidence type="ECO:0000259" key="3">
    <source>
        <dbReference type="PROSITE" id="PS51855"/>
    </source>
</evidence>
<comment type="function">
    <text evidence="1">Catalyzes the formation of methylglyoxal from dihydroxyacetone phosphate.</text>
</comment>
<feature type="binding site" evidence="1">
    <location>
        <position position="12"/>
    </location>
    <ligand>
        <name>substrate</name>
    </ligand>
</feature>